<keyword evidence="4" id="KW-1185">Reference proteome</keyword>
<accession>A0A0D6JQ97</accession>
<feature type="transmembrane region" description="Helical" evidence="2">
    <location>
        <begin position="51"/>
        <end position="72"/>
    </location>
</feature>
<gene>
    <name evidence="3" type="ORF">BN996_01543</name>
</gene>
<sequence length="178" mass="19267">MASRYSQGLGGLASDYAMLRTIPALLSVVFVATGLYAFGGISDITITWLSSYTLTSEHATLGGILVYAVAFMSSETKSLEHYEYWEMAFIVASPAVILGWQYVTEIKDLLLGLGDPLGAQVAFLITVVGWAVACCHPRLAVRDRNQGPPARTGRPAGRASRVPDYGRRLGGRREVTRP</sequence>
<evidence type="ECO:0000313" key="4">
    <source>
        <dbReference type="Proteomes" id="UP000198902"/>
    </source>
</evidence>
<organism evidence="3 4">
    <name type="scientific">Haloferax massiliensis</name>
    <dbReference type="NCBI Taxonomy" id="1476858"/>
    <lineage>
        <taxon>Archaea</taxon>
        <taxon>Methanobacteriati</taxon>
        <taxon>Methanobacteriota</taxon>
        <taxon>Stenosarchaea group</taxon>
        <taxon>Halobacteria</taxon>
        <taxon>Halobacteriales</taxon>
        <taxon>Haloferacaceae</taxon>
        <taxon>Haloferax</taxon>
    </lineage>
</organism>
<reference evidence="4" key="1">
    <citation type="submission" date="2015-03" db="EMBL/GenBank/DDBJ databases">
        <authorList>
            <person name="Urmite Genomes"/>
        </authorList>
    </citation>
    <scope>NUCLEOTIDE SEQUENCE [LARGE SCALE GENOMIC DNA]</scope>
    <source>
        <strain evidence="4">Arc-Hr</strain>
    </source>
</reference>
<dbReference type="AlphaFoldDB" id="A0A0D6JQ97"/>
<keyword evidence="2" id="KW-0472">Membrane</keyword>
<keyword evidence="2" id="KW-0812">Transmembrane</keyword>
<name>A0A0D6JQ97_9EURY</name>
<protein>
    <submittedName>
        <fullName evidence="3">Uncharacterized protein</fullName>
    </submittedName>
</protein>
<evidence type="ECO:0000313" key="3">
    <source>
        <dbReference type="EMBL" id="CQR50066.1"/>
    </source>
</evidence>
<feature type="transmembrane region" description="Helical" evidence="2">
    <location>
        <begin position="123"/>
        <end position="141"/>
    </location>
</feature>
<feature type="region of interest" description="Disordered" evidence="1">
    <location>
        <begin position="144"/>
        <end position="178"/>
    </location>
</feature>
<dbReference type="InterPro" id="IPR058336">
    <property type="entry name" value="VP3-like_halobact-type"/>
</dbReference>
<dbReference type="Pfam" id="PF26064">
    <property type="entry name" value="DUF8023"/>
    <property type="match status" value="1"/>
</dbReference>
<feature type="transmembrane region" description="Helical" evidence="2">
    <location>
        <begin position="21"/>
        <end position="39"/>
    </location>
</feature>
<dbReference type="EMBL" id="CSTE01000002">
    <property type="protein sequence ID" value="CQR50066.1"/>
    <property type="molecule type" value="Genomic_DNA"/>
</dbReference>
<dbReference type="Proteomes" id="UP000198902">
    <property type="component" value="Unassembled WGS sequence"/>
</dbReference>
<evidence type="ECO:0000256" key="1">
    <source>
        <dbReference type="SAM" id="MobiDB-lite"/>
    </source>
</evidence>
<evidence type="ECO:0000256" key="2">
    <source>
        <dbReference type="SAM" id="Phobius"/>
    </source>
</evidence>
<proteinExistence type="predicted"/>
<feature type="transmembrane region" description="Helical" evidence="2">
    <location>
        <begin position="84"/>
        <end position="103"/>
    </location>
</feature>
<feature type="compositionally biased region" description="Basic and acidic residues" evidence="1">
    <location>
        <begin position="164"/>
        <end position="178"/>
    </location>
</feature>
<keyword evidence="2" id="KW-1133">Transmembrane helix</keyword>